<comment type="catalytic activity">
    <reaction evidence="1 11">
        <text>Endonucleolytic cleavage to 5'-phosphomonoester.</text>
        <dbReference type="EC" id="3.1.26.4"/>
    </reaction>
</comment>
<evidence type="ECO:0000256" key="2">
    <source>
        <dbReference type="ARBA" id="ARBA00004065"/>
    </source>
</evidence>
<comment type="function">
    <text evidence="2 11">Endonuclease that specifically degrades the RNA of RNA-DNA hybrids.</text>
</comment>
<dbReference type="GO" id="GO:0004523">
    <property type="term" value="F:RNA-DNA hybrid ribonuclease activity"/>
    <property type="evidence" value="ECO:0007669"/>
    <property type="project" value="UniProtKB-UniRule"/>
</dbReference>
<evidence type="ECO:0000256" key="11">
    <source>
        <dbReference type="HAMAP-Rule" id="MF_00042"/>
    </source>
</evidence>
<evidence type="ECO:0000256" key="1">
    <source>
        <dbReference type="ARBA" id="ARBA00000077"/>
    </source>
</evidence>
<evidence type="ECO:0000256" key="3">
    <source>
        <dbReference type="ARBA" id="ARBA00005300"/>
    </source>
</evidence>
<evidence type="ECO:0000256" key="5">
    <source>
        <dbReference type="ARBA" id="ARBA00012180"/>
    </source>
</evidence>
<keyword evidence="11" id="KW-0963">Cytoplasm</keyword>
<keyword evidence="9 11" id="KW-0378">Hydrolase</keyword>
<dbReference type="FunFam" id="3.30.420.10:FF:000089">
    <property type="entry name" value="Ribonuclease H"/>
    <property type="match status" value="1"/>
</dbReference>
<accession>A0A653AD38</accession>
<dbReference type="InterPro" id="IPR012337">
    <property type="entry name" value="RNaseH-like_sf"/>
</dbReference>
<dbReference type="PANTHER" id="PTHR10642">
    <property type="entry name" value="RIBONUCLEASE H1"/>
    <property type="match status" value="1"/>
</dbReference>
<comment type="similarity">
    <text evidence="3 11">Belongs to the RNase H family.</text>
</comment>
<comment type="subcellular location">
    <subcellularLocation>
        <location evidence="11">Cytoplasm</location>
    </subcellularLocation>
</comment>
<dbReference type="InterPro" id="IPR002156">
    <property type="entry name" value="RNaseH_domain"/>
</dbReference>
<dbReference type="InterPro" id="IPR036397">
    <property type="entry name" value="RNaseH_sf"/>
</dbReference>
<evidence type="ECO:0000259" key="12">
    <source>
        <dbReference type="PROSITE" id="PS50879"/>
    </source>
</evidence>
<dbReference type="Gene3D" id="3.30.420.10">
    <property type="entry name" value="Ribonuclease H-like superfamily/Ribonuclease H"/>
    <property type="match status" value="1"/>
</dbReference>
<dbReference type="EMBL" id="UPXX01000030">
    <property type="protein sequence ID" value="VBB45917.1"/>
    <property type="molecule type" value="Genomic_DNA"/>
</dbReference>
<keyword evidence="10 11" id="KW-0460">Magnesium</keyword>
<gene>
    <name evidence="11 13" type="primary">rnhA</name>
    <name evidence="13" type="ORF">TRIP_B360010</name>
</gene>
<keyword evidence="8 11" id="KW-0255">Endonuclease</keyword>
<protein>
    <recommendedName>
        <fullName evidence="5 11">Ribonuclease H</fullName>
        <shortName evidence="11">RNase H</shortName>
        <ecNumber evidence="5 11">3.1.26.4</ecNumber>
    </recommendedName>
</protein>
<proteinExistence type="inferred from homology"/>
<evidence type="ECO:0000313" key="13">
    <source>
        <dbReference type="EMBL" id="VBB45917.1"/>
    </source>
</evidence>
<dbReference type="HAMAP" id="MF_00042">
    <property type="entry name" value="RNase_H"/>
    <property type="match status" value="1"/>
</dbReference>
<evidence type="ECO:0000256" key="4">
    <source>
        <dbReference type="ARBA" id="ARBA00011245"/>
    </source>
</evidence>
<evidence type="ECO:0000256" key="9">
    <source>
        <dbReference type="ARBA" id="ARBA00022801"/>
    </source>
</evidence>
<dbReference type="GO" id="GO:0000287">
    <property type="term" value="F:magnesium ion binding"/>
    <property type="evidence" value="ECO:0007669"/>
    <property type="project" value="UniProtKB-UniRule"/>
</dbReference>
<dbReference type="GO" id="GO:0043137">
    <property type="term" value="P:DNA replication, removal of RNA primer"/>
    <property type="evidence" value="ECO:0007669"/>
    <property type="project" value="TreeGrafter"/>
</dbReference>
<dbReference type="CDD" id="cd09278">
    <property type="entry name" value="RNase_HI_prokaryote_like"/>
    <property type="match status" value="1"/>
</dbReference>
<feature type="domain" description="RNase H type-1" evidence="12">
    <location>
        <begin position="4"/>
        <end position="145"/>
    </location>
</feature>
<dbReference type="AlphaFoldDB" id="A0A653AD38"/>
<keyword evidence="6 11" id="KW-0540">Nuclease</keyword>
<feature type="binding site" evidence="11">
    <location>
        <position position="137"/>
    </location>
    <ligand>
        <name>Mg(2+)</name>
        <dbReference type="ChEBI" id="CHEBI:18420"/>
        <label>2</label>
    </ligand>
</feature>
<dbReference type="SUPFAM" id="SSF53098">
    <property type="entry name" value="Ribonuclease H-like"/>
    <property type="match status" value="1"/>
</dbReference>
<dbReference type="PANTHER" id="PTHR10642:SF26">
    <property type="entry name" value="RIBONUCLEASE H1"/>
    <property type="match status" value="1"/>
</dbReference>
<evidence type="ECO:0000256" key="8">
    <source>
        <dbReference type="ARBA" id="ARBA00022759"/>
    </source>
</evidence>
<dbReference type="Pfam" id="PF00075">
    <property type="entry name" value="RNase_H"/>
    <property type="match status" value="1"/>
</dbReference>
<name>A0A653AD38_UNCDX</name>
<feature type="binding site" evidence="11">
    <location>
        <position position="51"/>
    </location>
    <ligand>
        <name>Mg(2+)</name>
        <dbReference type="ChEBI" id="CHEBI:18420"/>
        <label>1</label>
    </ligand>
</feature>
<keyword evidence="7 11" id="KW-0479">Metal-binding</keyword>
<feature type="binding site" evidence="11">
    <location>
        <position position="13"/>
    </location>
    <ligand>
        <name>Mg(2+)</name>
        <dbReference type="ChEBI" id="CHEBI:18420"/>
        <label>1</label>
    </ligand>
</feature>
<evidence type="ECO:0000256" key="10">
    <source>
        <dbReference type="ARBA" id="ARBA00022842"/>
    </source>
</evidence>
<dbReference type="InterPro" id="IPR050092">
    <property type="entry name" value="RNase_H"/>
</dbReference>
<dbReference type="GO" id="GO:0005737">
    <property type="term" value="C:cytoplasm"/>
    <property type="evidence" value="ECO:0007669"/>
    <property type="project" value="UniProtKB-SubCell"/>
</dbReference>
<comment type="cofactor">
    <cofactor evidence="11">
        <name>Mg(2+)</name>
        <dbReference type="ChEBI" id="CHEBI:18420"/>
    </cofactor>
    <text evidence="11">Binds 1 Mg(2+) ion per subunit. May bind a second metal ion at a regulatory site, or after substrate binding.</text>
</comment>
<dbReference type="PROSITE" id="PS50879">
    <property type="entry name" value="RNASE_H_1"/>
    <property type="match status" value="1"/>
</dbReference>
<reference evidence="13" key="1">
    <citation type="submission" date="2018-07" db="EMBL/GenBank/DDBJ databases">
        <authorList>
            <consortium name="Genoscope - CEA"/>
            <person name="William W."/>
        </authorList>
    </citation>
    <scope>NUCLEOTIDE SEQUENCE</scope>
    <source>
        <strain evidence="13">IK1</strain>
    </source>
</reference>
<sequence>MSEGDEIVEVFTDGACRGNPGPGGYGAVLRYRGVTREISGCEKMTTNNRMEMLAVIEALRTLNRPCRVRVVTDSNYVKRGMTEWLPGWIRRNWVNSLKQPVKNRDLWEELLALSRKHHIEWKWVRGHHGHPENERCDALARSAIDQCTGKA</sequence>
<dbReference type="GO" id="GO:0003676">
    <property type="term" value="F:nucleic acid binding"/>
    <property type="evidence" value="ECO:0007669"/>
    <property type="project" value="InterPro"/>
</dbReference>
<evidence type="ECO:0000256" key="7">
    <source>
        <dbReference type="ARBA" id="ARBA00022723"/>
    </source>
</evidence>
<evidence type="ECO:0000256" key="6">
    <source>
        <dbReference type="ARBA" id="ARBA00022722"/>
    </source>
</evidence>
<dbReference type="InterPro" id="IPR022892">
    <property type="entry name" value="RNaseHI"/>
</dbReference>
<feature type="binding site" evidence="11">
    <location>
        <position position="73"/>
    </location>
    <ligand>
        <name>Mg(2+)</name>
        <dbReference type="ChEBI" id="CHEBI:18420"/>
        <label>1</label>
    </ligand>
</feature>
<comment type="subunit">
    <text evidence="4 11">Monomer.</text>
</comment>
<feature type="binding site" evidence="11">
    <location>
        <position position="13"/>
    </location>
    <ligand>
        <name>Mg(2+)</name>
        <dbReference type="ChEBI" id="CHEBI:18420"/>
        <label>2</label>
    </ligand>
</feature>
<organism evidence="13">
    <name type="scientific">Uncultured Desulfatiglans sp</name>
    <dbReference type="NCBI Taxonomy" id="1748965"/>
    <lineage>
        <taxon>Bacteria</taxon>
        <taxon>Pseudomonadati</taxon>
        <taxon>Thermodesulfobacteriota</taxon>
        <taxon>Desulfobacteria</taxon>
        <taxon>Desulfatiglandales</taxon>
        <taxon>Desulfatiglandaceae</taxon>
        <taxon>Desulfatiglans</taxon>
        <taxon>environmental samples</taxon>
    </lineage>
</organism>
<dbReference type="EC" id="3.1.26.4" evidence="5 11"/>
<dbReference type="NCBIfam" id="NF001236">
    <property type="entry name" value="PRK00203.1"/>
    <property type="match status" value="1"/>
</dbReference>